<dbReference type="RefSeq" id="WP_067558023.1">
    <property type="nucleotide sequence ID" value="NZ_CP016895.1"/>
</dbReference>
<gene>
    <name evidence="2" type="ORF">BFG52_14980</name>
</gene>
<dbReference type="OrthoDB" id="8613937at2"/>
<dbReference type="AlphaFoldDB" id="A0A1B2M2V6"/>
<name>A0A1B2M2V6_9GAMM</name>
<proteinExistence type="predicted"/>
<keyword evidence="3" id="KW-1185">Reference proteome</keyword>
<evidence type="ECO:0000256" key="1">
    <source>
        <dbReference type="SAM" id="SignalP"/>
    </source>
</evidence>
<reference evidence="2 3" key="1">
    <citation type="submission" date="2016-08" db="EMBL/GenBank/DDBJ databases">
        <authorList>
            <person name="Seilhamer J.J."/>
        </authorList>
    </citation>
    <scope>NUCLEOTIDE SEQUENCE [LARGE SCALE GENOMIC DNA]</scope>
    <source>
        <strain evidence="2 3">BRTC-1</strain>
    </source>
</reference>
<evidence type="ECO:0000313" key="2">
    <source>
        <dbReference type="EMBL" id="AOA59522.1"/>
    </source>
</evidence>
<organism evidence="2 3">
    <name type="scientific">Acinetobacter larvae</name>
    <dbReference type="NCBI Taxonomy" id="1789224"/>
    <lineage>
        <taxon>Bacteria</taxon>
        <taxon>Pseudomonadati</taxon>
        <taxon>Pseudomonadota</taxon>
        <taxon>Gammaproteobacteria</taxon>
        <taxon>Moraxellales</taxon>
        <taxon>Moraxellaceae</taxon>
        <taxon>Acinetobacter</taxon>
    </lineage>
</organism>
<feature type="chain" id="PRO_5008539995" description="DUF3757 domain-containing protein" evidence="1">
    <location>
        <begin position="29"/>
        <end position="125"/>
    </location>
</feature>
<evidence type="ECO:0008006" key="4">
    <source>
        <dbReference type="Google" id="ProtNLM"/>
    </source>
</evidence>
<feature type="signal peptide" evidence="1">
    <location>
        <begin position="1"/>
        <end position="28"/>
    </location>
</feature>
<accession>A0A1B2M2V6</accession>
<dbReference type="EMBL" id="CP016895">
    <property type="protein sequence ID" value="AOA59522.1"/>
    <property type="molecule type" value="Genomic_DNA"/>
</dbReference>
<sequence>MNKTRFKKLNVSIAALCLGLALSSTSWAKTANCQVEEGGKLSFKGQCEFILHENGSFSLQNADSTKALLREIMSLNVDITQPNVAEVSDSLTYGNYTQWGAAQRSKTDKSCWVGNDFRICARATK</sequence>
<keyword evidence="1" id="KW-0732">Signal</keyword>
<dbReference type="KEGG" id="ala:BFG52_14980"/>
<protein>
    <recommendedName>
        <fullName evidence="4">DUF3757 domain-containing protein</fullName>
    </recommendedName>
</protein>
<dbReference type="Proteomes" id="UP000093391">
    <property type="component" value="Chromosome"/>
</dbReference>
<evidence type="ECO:0000313" key="3">
    <source>
        <dbReference type="Proteomes" id="UP000093391"/>
    </source>
</evidence>